<dbReference type="Proteomes" id="UP001444661">
    <property type="component" value="Unassembled WGS sequence"/>
</dbReference>
<reference evidence="1 2" key="1">
    <citation type="submission" date="2023-01" db="EMBL/GenBank/DDBJ databases">
        <title>Analysis of 21 Apiospora genomes using comparative genomics revels a genus with tremendous synthesis potential of carbohydrate active enzymes and secondary metabolites.</title>
        <authorList>
            <person name="Sorensen T."/>
        </authorList>
    </citation>
    <scope>NUCLEOTIDE SEQUENCE [LARGE SCALE GENOMIC DNA]</scope>
    <source>
        <strain evidence="1 2">CBS 33761</strain>
    </source>
</reference>
<name>A0ABR1TYD2_9PEZI</name>
<gene>
    <name evidence="1" type="ORF">PG993_002255</name>
</gene>
<accession>A0ABR1TYD2</accession>
<sequence>MESTKKAANVGDCIASGLSVVRHKGPRDMFTSEIALPQTSPDAVARMRWSHCTGRGTCDERKLQLKVASAIHSAILTLARTPSPCKGATNYPRLGSTRLLLFPCFGEGQFAVGSPPGFFDMAGQSFSWKGVVMSHSAVSLCVPACLEEMETA</sequence>
<organism evidence="1 2">
    <name type="scientific">Apiospora rasikravindrae</name>
    <dbReference type="NCBI Taxonomy" id="990691"/>
    <lineage>
        <taxon>Eukaryota</taxon>
        <taxon>Fungi</taxon>
        <taxon>Dikarya</taxon>
        <taxon>Ascomycota</taxon>
        <taxon>Pezizomycotina</taxon>
        <taxon>Sordariomycetes</taxon>
        <taxon>Xylariomycetidae</taxon>
        <taxon>Amphisphaeriales</taxon>
        <taxon>Apiosporaceae</taxon>
        <taxon>Apiospora</taxon>
    </lineage>
</organism>
<proteinExistence type="predicted"/>
<keyword evidence="2" id="KW-1185">Reference proteome</keyword>
<evidence type="ECO:0000313" key="1">
    <source>
        <dbReference type="EMBL" id="KAK8050870.1"/>
    </source>
</evidence>
<evidence type="ECO:0000313" key="2">
    <source>
        <dbReference type="Proteomes" id="UP001444661"/>
    </source>
</evidence>
<dbReference type="EMBL" id="JAQQWK010000002">
    <property type="protein sequence ID" value="KAK8050870.1"/>
    <property type="molecule type" value="Genomic_DNA"/>
</dbReference>
<protein>
    <submittedName>
        <fullName evidence="1">Uncharacterized protein</fullName>
    </submittedName>
</protein>
<comment type="caution">
    <text evidence="1">The sequence shown here is derived from an EMBL/GenBank/DDBJ whole genome shotgun (WGS) entry which is preliminary data.</text>
</comment>